<evidence type="ECO:0000313" key="9">
    <source>
        <dbReference type="EnsemblPlants" id="AET3Gv20769300.20"/>
    </source>
</evidence>
<reference evidence="10" key="1">
    <citation type="journal article" date="2014" name="Science">
        <title>Ancient hybridizations among the ancestral genomes of bread wheat.</title>
        <authorList>
            <consortium name="International Wheat Genome Sequencing Consortium,"/>
            <person name="Marcussen T."/>
            <person name="Sandve S.R."/>
            <person name="Heier L."/>
            <person name="Spannagl M."/>
            <person name="Pfeifer M."/>
            <person name="Jakobsen K.S."/>
            <person name="Wulff B.B."/>
            <person name="Steuernagel B."/>
            <person name="Mayer K.F."/>
            <person name="Olsen O.A."/>
        </authorList>
    </citation>
    <scope>NUCLEOTIDE SEQUENCE [LARGE SCALE GENOMIC DNA]</scope>
    <source>
        <strain evidence="10">cv. AL8/78</strain>
    </source>
</reference>
<evidence type="ECO:0000313" key="10">
    <source>
        <dbReference type="Proteomes" id="UP000015105"/>
    </source>
</evidence>
<dbReference type="GO" id="GO:0051010">
    <property type="term" value="F:microtubule plus-end binding"/>
    <property type="evidence" value="ECO:0007669"/>
    <property type="project" value="InterPro"/>
</dbReference>
<dbReference type="InterPro" id="IPR021133">
    <property type="entry name" value="HEAT_type_2"/>
</dbReference>
<dbReference type="PANTHER" id="PTHR12609">
    <property type="entry name" value="MICROTUBULE ASSOCIATED PROTEIN XMAP215"/>
    <property type="match status" value="1"/>
</dbReference>
<dbReference type="SUPFAM" id="SSF48371">
    <property type="entry name" value="ARM repeat"/>
    <property type="match status" value="2"/>
</dbReference>
<dbReference type="FunFam" id="1.25.10.10:FF:000137">
    <property type="entry name" value="Protein MOR1"/>
    <property type="match status" value="1"/>
</dbReference>
<dbReference type="Pfam" id="PF21041">
    <property type="entry name" value="XMAP215_CLASP_TOG"/>
    <property type="match status" value="2"/>
</dbReference>
<keyword evidence="4" id="KW-0206">Cytoskeleton</keyword>
<dbReference type="FunFam" id="1.25.10.10:FF:000165">
    <property type="entry name" value="Protein MOR1"/>
    <property type="match status" value="1"/>
</dbReference>
<evidence type="ECO:0000259" key="8">
    <source>
        <dbReference type="PROSITE" id="PS50179"/>
    </source>
</evidence>
<evidence type="ECO:0000256" key="5">
    <source>
        <dbReference type="ARBA" id="ARBA00025722"/>
    </source>
</evidence>
<dbReference type="AlphaFoldDB" id="A0A453FSX8"/>
<dbReference type="EnsemblPlants" id="AET3Gv20769300.20">
    <property type="protein sequence ID" value="AET3Gv20769300.20"/>
    <property type="gene ID" value="AET3Gv20769300"/>
</dbReference>
<comment type="subcellular location">
    <subcellularLocation>
        <location evidence="1">Cytoplasm</location>
        <location evidence="1">Cytoskeleton</location>
    </subcellularLocation>
</comment>
<reference evidence="9" key="5">
    <citation type="journal article" date="2021" name="G3 (Bethesda)">
        <title>Aegilops tauschii genome assembly Aet v5.0 features greater sequence contiguity and improved annotation.</title>
        <authorList>
            <person name="Wang L."/>
            <person name="Zhu T."/>
            <person name="Rodriguez J.C."/>
            <person name="Deal K.R."/>
            <person name="Dubcovsky J."/>
            <person name="McGuire P.E."/>
            <person name="Lux T."/>
            <person name="Spannagl M."/>
            <person name="Mayer K.F.X."/>
            <person name="Baldrich P."/>
            <person name="Meyers B.C."/>
            <person name="Huo N."/>
            <person name="Gu Y.Q."/>
            <person name="Zhou H."/>
            <person name="Devos K.M."/>
            <person name="Bennetzen J.L."/>
            <person name="Unver T."/>
            <person name="Budak H."/>
            <person name="Gulick P.J."/>
            <person name="Galiba G."/>
            <person name="Kalapos B."/>
            <person name="Nelson D.R."/>
            <person name="Li P."/>
            <person name="You F.M."/>
            <person name="Luo M.C."/>
            <person name="Dvorak J."/>
        </authorList>
    </citation>
    <scope>NUCLEOTIDE SEQUENCE [LARGE SCALE GENOMIC DNA]</scope>
    <source>
        <strain evidence="9">cv. AL8/78</strain>
    </source>
</reference>
<dbReference type="GO" id="GO:0061863">
    <property type="term" value="F:microtubule plus end polymerase"/>
    <property type="evidence" value="ECO:0007669"/>
    <property type="project" value="InterPro"/>
</dbReference>
<dbReference type="GO" id="GO:0043130">
    <property type="term" value="F:ubiquitin binding"/>
    <property type="evidence" value="ECO:0007669"/>
    <property type="project" value="InterPro"/>
</dbReference>
<dbReference type="FunFam" id="1.25.10.10:FF:000019">
    <property type="entry name" value="Cytoskeleton-associated protein 5"/>
    <property type="match status" value="1"/>
</dbReference>
<evidence type="ECO:0000256" key="6">
    <source>
        <dbReference type="PROSITE-ProRule" id="PRU00103"/>
    </source>
</evidence>
<evidence type="ECO:0000256" key="2">
    <source>
        <dbReference type="ARBA" id="ARBA00022490"/>
    </source>
</evidence>
<accession>A0A453FSX8</accession>
<keyword evidence="10" id="KW-1185">Reference proteome</keyword>
<dbReference type="Gene3D" id="1.25.10.10">
    <property type="entry name" value="Leucine-rich Repeat Variant"/>
    <property type="match status" value="4"/>
</dbReference>
<dbReference type="Proteomes" id="UP000015105">
    <property type="component" value="Chromosome 3D"/>
</dbReference>
<dbReference type="GO" id="GO:0030951">
    <property type="term" value="P:establishment or maintenance of microtubule cytoskeleton polarity"/>
    <property type="evidence" value="ECO:0007669"/>
    <property type="project" value="InterPro"/>
</dbReference>
<reference evidence="9" key="4">
    <citation type="submission" date="2019-03" db="UniProtKB">
        <authorList>
            <consortium name="EnsemblPlants"/>
        </authorList>
    </citation>
    <scope>IDENTIFICATION</scope>
</reference>
<organism evidence="9 10">
    <name type="scientific">Aegilops tauschii subsp. strangulata</name>
    <name type="common">Goatgrass</name>
    <dbReference type="NCBI Taxonomy" id="200361"/>
    <lineage>
        <taxon>Eukaryota</taxon>
        <taxon>Viridiplantae</taxon>
        <taxon>Streptophyta</taxon>
        <taxon>Embryophyta</taxon>
        <taxon>Tracheophyta</taxon>
        <taxon>Spermatophyta</taxon>
        <taxon>Magnoliopsida</taxon>
        <taxon>Liliopsida</taxon>
        <taxon>Poales</taxon>
        <taxon>Poaceae</taxon>
        <taxon>BOP clade</taxon>
        <taxon>Pooideae</taxon>
        <taxon>Triticodae</taxon>
        <taxon>Triticeae</taxon>
        <taxon>Triticinae</taxon>
        <taxon>Aegilops</taxon>
    </lineage>
</organism>
<keyword evidence="3" id="KW-0677">Repeat</keyword>
<dbReference type="InterPro" id="IPR024395">
    <property type="entry name" value="CLASP_N_dom"/>
</dbReference>
<evidence type="ECO:0000256" key="4">
    <source>
        <dbReference type="ARBA" id="ARBA00023212"/>
    </source>
</evidence>
<evidence type="ECO:0000256" key="3">
    <source>
        <dbReference type="ARBA" id="ARBA00022737"/>
    </source>
</evidence>
<feature type="domain" description="VHS" evidence="8">
    <location>
        <begin position="858"/>
        <end position="964"/>
    </location>
</feature>
<dbReference type="GO" id="GO:0046785">
    <property type="term" value="P:microtubule polymerization"/>
    <property type="evidence" value="ECO:0007669"/>
    <property type="project" value="InterPro"/>
</dbReference>
<feature type="compositionally biased region" description="Polar residues" evidence="7">
    <location>
        <begin position="1105"/>
        <end position="1116"/>
    </location>
</feature>
<reference evidence="10" key="2">
    <citation type="journal article" date="2017" name="Nat. Plants">
        <title>The Aegilops tauschii genome reveals multiple impacts of transposons.</title>
        <authorList>
            <person name="Zhao G."/>
            <person name="Zou C."/>
            <person name="Li K."/>
            <person name="Wang K."/>
            <person name="Li T."/>
            <person name="Gao L."/>
            <person name="Zhang X."/>
            <person name="Wang H."/>
            <person name="Yang Z."/>
            <person name="Liu X."/>
            <person name="Jiang W."/>
            <person name="Mao L."/>
            <person name="Kong X."/>
            <person name="Jiao Y."/>
            <person name="Jia J."/>
        </authorList>
    </citation>
    <scope>NUCLEOTIDE SEQUENCE [LARGE SCALE GENOMIC DNA]</scope>
    <source>
        <strain evidence="10">cv. AL8/78</strain>
    </source>
</reference>
<feature type="region of interest" description="Disordered" evidence="7">
    <location>
        <begin position="507"/>
        <end position="590"/>
    </location>
</feature>
<dbReference type="InterPro" id="IPR002014">
    <property type="entry name" value="VHS_dom"/>
</dbReference>
<dbReference type="GO" id="GO:0005856">
    <property type="term" value="C:cytoskeleton"/>
    <property type="evidence" value="ECO:0007669"/>
    <property type="project" value="UniProtKB-SubCell"/>
</dbReference>
<dbReference type="InterPro" id="IPR016024">
    <property type="entry name" value="ARM-type_fold"/>
</dbReference>
<feature type="repeat" description="HEAT" evidence="6">
    <location>
        <begin position="447"/>
        <end position="485"/>
    </location>
</feature>
<reference evidence="9" key="3">
    <citation type="journal article" date="2017" name="Nature">
        <title>Genome sequence of the progenitor of the wheat D genome Aegilops tauschii.</title>
        <authorList>
            <person name="Luo M.C."/>
            <person name="Gu Y.Q."/>
            <person name="Puiu D."/>
            <person name="Wang H."/>
            <person name="Twardziok S.O."/>
            <person name="Deal K.R."/>
            <person name="Huo N."/>
            <person name="Zhu T."/>
            <person name="Wang L."/>
            <person name="Wang Y."/>
            <person name="McGuire P.E."/>
            <person name="Liu S."/>
            <person name="Long H."/>
            <person name="Ramasamy R.K."/>
            <person name="Rodriguez J.C."/>
            <person name="Van S.L."/>
            <person name="Yuan L."/>
            <person name="Wang Z."/>
            <person name="Xia Z."/>
            <person name="Xiao L."/>
            <person name="Anderson O.D."/>
            <person name="Ouyang S."/>
            <person name="Liang Y."/>
            <person name="Zimin A.V."/>
            <person name="Pertea G."/>
            <person name="Qi P."/>
            <person name="Bennetzen J.L."/>
            <person name="Dai X."/>
            <person name="Dawson M.W."/>
            <person name="Muller H.G."/>
            <person name="Kugler K."/>
            <person name="Rivarola-Duarte L."/>
            <person name="Spannagl M."/>
            <person name="Mayer K.F.X."/>
            <person name="Lu F.H."/>
            <person name="Bevan M.W."/>
            <person name="Leroy P."/>
            <person name="Li P."/>
            <person name="You F.M."/>
            <person name="Sun Q."/>
            <person name="Liu Z."/>
            <person name="Lyons E."/>
            <person name="Wicker T."/>
            <person name="Salzberg S.L."/>
            <person name="Devos K.M."/>
            <person name="Dvorak J."/>
        </authorList>
    </citation>
    <scope>NUCLEOTIDE SEQUENCE [LARGE SCALE GENOMIC DNA]</scope>
    <source>
        <strain evidence="9">cv. AL8/78</strain>
    </source>
</reference>
<name>A0A453FSX8_AEGTS</name>
<dbReference type="InterPro" id="IPR048491">
    <property type="entry name" value="XMAP215_CLASP_TOG"/>
</dbReference>
<dbReference type="SMART" id="SM01349">
    <property type="entry name" value="TOG"/>
    <property type="match status" value="4"/>
</dbReference>
<feature type="compositionally biased region" description="Low complexity" evidence="7">
    <location>
        <begin position="549"/>
        <end position="562"/>
    </location>
</feature>
<sequence>MSTEDEKLLKEAKKLPWDERLQHKNWKVRNDANIDLAALCDSITDPKDARLREFGPLFKKAVSDSNAPVQEKALDALLAFQRAADADVSRYAKEVCDAICAKCLTGRPKTVEKAQAAFLLWVELEASEVFLESMEKAVKNKVAKAVVPAIDVMFQALSEFGAKVVPPKKILKMLPELFDHPDQNVRASSKGLTLELCRWIGKEPVKSILFEKMRDTMKKELEAELANVSGIAKPTRKIRSEQEKELEEEAVPETTGASTSEVAVPDAPMEIDEYDLVDPVDILTPLEKSGFWDGVKATKWSERRDAVAELTKLASTKKIAPGDFNEVSRTLKKLVTDVNLAVAVEATQAIGNLAKGLRTHFSGNSRNLLPVLLEKLKEKKPTMSEALTQTLEAMHKSGCIALLDVIEDVRVAVKNKVPLVRSLTLNWVAFCIETSNKATVLKLHKEYVPICMECLNDSTPDVRDSSFSVLTAIAKMVGMKPLERSLEKLDDVRKKKLSDMIGSATDTVLSSGTVPTSSSGAATSAREVTDSSTMRRSAASMLSGKKPIHAAAPAKKSGPAKSTAKKTDGGPQSKASAAPEIEDVEPSEMSLEEIEERLNSVVKTETISQLKSTVWKERLEAIGMLKQDVENLTELDKSAELLVRLLCAVPGWNEKNVQVQQQVIEVITYIASTVKKFPKRCVVLCLLGISERVADIKTRAPAMKCLTAFCEAVGPGFVFERLYKIMKEHKNPKVLSEGILWMVSAVEDFGTSNLKLKDIIDFCKDTGLQSSAAATRNSTIKLIGMLHKFVGPDIKGFLSDVKPALLSALDAEYEKNPFEGAAAPPKRTVRALDTASSTSAASSDGLPREDISSKITPALLKNLGSPDWKLRLESIEAVNKIVEEAHKRIQPTGTVDLFTALRGRLNDSNKNLVMATLSSIGVLASAMGPSVEKSSKGILADVLKCIGDNKKHMRECTLTALDSWVAATQLDKMVPYIAVALGDQKSGSEGRKDLFDWLSKHVSKMSDPAEALPLLKPSASSLMDKSSEVRKAAETFMNEVLKICGQAAVAKNLRDLPSPTMAIVAERLKLSSVHEGISDSVKTVTTSMSLPSKGGLKNIKPGLNDRSSNVGKAASQSERSSSKGLCYYDLFSRLVTVSGII</sequence>
<dbReference type="GO" id="GO:0007051">
    <property type="term" value="P:spindle organization"/>
    <property type="evidence" value="ECO:0007669"/>
    <property type="project" value="InterPro"/>
</dbReference>
<protein>
    <recommendedName>
        <fullName evidence="8">VHS domain-containing protein</fullName>
    </recommendedName>
</protein>
<evidence type="ECO:0000256" key="7">
    <source>
        <dbReference type="SAM" id="MobiDB-lite"/>
    </source>
</evidence>
<dbReference type="InterPro" id="IPR011989">
    <property type="entry name" value="ARM-like"/>
</dbReference>
<dbReference type="PROSITE" id="PS50179">
    <property type="entry name" value="VHS"/>
    <property type="match status" value="1"/>
</dbReference>
<dbReference type="InterPro" id="IPR034085">
    <property type="entry name" value="TOG"/>
</dbReference>
<feature type="compositionally biased region" description="Acidic residues" evidence="7">
    <location>
        <begin position="580"/>
        <end position="590"/>
    </location>
</feature>
<evidence type="ECO:0000256" key="1">
    <source>
        <dbReference type="ARBA" id="ARBA00004245"/>
    </source>
</evidence>
<feature type="region of interest" description="Disordered" evidence="7">
    <location>
        <begin position="236"/>
        <end position="262"/>
    </location>
</feature>
<dbReference type="Pfam" id="PF12348">
    <property type="entry name" value="CLASP_N"/>
    <property type="match status" value="1"/>
</dbReference>
<dbReference type="PROSITE" id="PS50077">
    <property type="entry name" value="HEAT_REPEAT"/>
    <property type="match status" value="1"/>
</dbReference>
<keyword evidence="2" id="KW-0963">Cytoplasm</keyword>
<dbReference type="Gramene" id="AET3Gv20769300.20">
    <property type="protein sequence ID" value="AET3Gv20769300.20"/>
    <property type="gene ID" value="AET3Gv20769300"/>
</dbReference>
<dbReference type="GO" id="GO:0035091">
    <property type="term" value="F:phosphatidylinositol binding"/>
    <property type="evidence" value="ECO:0007669"/>
    <property type="project" value="InterPro"/>
</dbReference>
<comment type="similarity">
    <text evidence="5">Belongs to the TOG/XMAP215 family.</text>
</comment>
<proteinExistence type="inferred from homology"/>
<dbReference type="FunFam" id="1.25.10.10:FF:000155">
    <property type="entry name" value="Protein MOR1"/>
    <property type="match status" value="1"/>
</dbReference>
<feature type="region of interest" description="Disordered" evidence="7">
    <location>
        <begin position="1092"/>
        <end position="1116"/>
    </location>
</feature>
<feature type="compositionally biased region" description="Low complexity" evidence="7">
    <location>
        <begin position="834"/>
        <end position="843"/>
    </location>
</feature>
<feature type="region of interest" description="Disordered" evidence="7">
    <location>
        <begin position="819"/>
        <end position="848"/>
    </location>
</feature>
<feature type="compositionally biased region" description="Polar residues" evidence="7">
    <location>
        <begin position="507"/>
        <end position="522"/>
    </location>
</feature>
<dbReference type="InterPro" id="IPR045110">
    <property type="entry name" value="XMAP215"/>
</dbReference>